<reference evidence="1" key="1">
    <citation type="submission" date="2022-12" db="EMBL/GenBank/DDBJ databases">
        <authorList>
            <person name="Petersen C."/>
        </authorList>
    </citation>
    <scope>NUCLEOTIDE SEQUENCE</scope>
    <source>
        <strain evidence="1">IBT 35675</strain>
    </source>
</reference>
<gene>
    <name evidence="1" type="ORF">N7541_001186</name>
</gene>
<accession>A0A9W9RX30</accession>
<protein>
    <submittedName>
        <fullName evidence="1">Uncharacterized protein</fullName>
    </submittedName>
</protein>
<evidence type="ECO:0000313" key="1">
    <source>
        <dbReference type="EMBL" id="KAJ5367245.1"/>
    </source>
</evidence>
<dbReference type="Proteomes" id="UP001148299">
    <property type="component" value="Unassembled WGS sequence"/>
</dbReference>
<evidence type="ECO:0000313" key="2">
    <source>
        <dbReference type="Proteomes" id="UP001148299"/>
    </source>
</evidence>
<proteinExistence type="predicted"/>
<comment type="caution">
    <text evidence="1">The sequence shown here is derived from an EMBL/GenBank/DDBJ whole genome shotgun (WGS) entry which is preliminary data.</text>
</comment>
<dbReference type="EMBL" id="JAPZBR010000001">
    <property type="protein sequence ID" value="KAJ5367245.1"/>
    <property type="molecule type" value="Genomic_DNA"/>
</dbReference>
<name>A0A9W9RX30_PENBR</name>
<sequence>MAANGIPGHVPNADAIHTSWNQVRRIQVEGEMLAVEDLADSPNRPPIPSIDHWPRARAIIEADGSADLLRSTMGSQSCQAAMDDLENSQAGTEVEVAYRRLLFEGQIERARQYLFNRQDYRSAKESLLAAANVGRWWIGQVEMARIHYYLGLMEFVDLNMESAHWHFSFAVACSRAPCIEATNVLFWFDIARPCVHYQTWVERMGVYTRFRWDHRV</sequence>
<organism evidence="1 2">
    <name type="scientific">Penicillium brevicompactum</name>
    <dbReference type="NCBI Taxonomy" id="5074"/>
    <lineage>
        <taxon>Eukaryota</taxon>
        <taxon>Fungi</taxon>
        <taxon>Dikarya</taxon>
        <taxon>Ascomycota</taxon>
        <taxon>Pezizomycotina</taxon>
        <taxon>Eurotiomycetes</taxon>
        <taxon>Eurotiomycetidae</taxon>
        <taxon>Eurotiales</taxon>
        <taxon>Aspergillaceae</taxon>
        <taxon>Penicillium</taxon>
    </lineage>
</organism>
<keyword evidence="2" id="KW-1185">Reference proteome</keyword>
<reference evidence="1" key="2">
    <citation type="journal article" date="2023" name="IMA Fungus">
        <title>Comparative genomic study of the Penicillium genus elucidates a diverse pangenome and 15 lateral gene transfer events.</title>
        <authorList>
            <person name="Petersen C."/>
            <person name="Sorensen T."/>
            <person name="Nielsen M.R."/>
            <person name="Sondergaard T.E."/>
            <person name="Sorensen J.L."/>
            <person name="Fitzpatrick D.A."/>
            <person name="Frisvad J.C."/>
            <person name="Nielsen K.L."/>
        </authorList>
    </citation>
    <scope>NUCLEOTIDE SEQUENCE</scope>
    <source>
        <strain evidence="1">IBT 35675</strain>
    </source>
</reference>
<dbReference type="AlphaFoldDB" id="A0A9W9RX30"/>